<dbReference type="Pfam" id="PF21073">
    <property type="entry name" value="GDH_HM1"/>
    <property type="match status" value="1"/>
</dbReference>
<dbReference type="InterPro" id="IPR046346">
    <property type="entry name" value="Aminoacid_DH-like_N_sf"/>
</dbReference>
<dbReference type="InterPro" id="IPR024727">
    <property type="entry name" value="NAD_Glu_DH_N_ACT1"/>
</dbReference>
<evidence type="ECO:0000259" key="6">
    <source>
        <dbReference type="Pfam" id="PF21077"/>
    </source>
</evidence>
<gene>
    <name evidence="7" type="ORF">BD833_105307</name>
</gene>
<reference evidence="7 8" key="1">
    <citation type="submission" date="2019-07" db="EMBL/GenBank/DDBJ databases">
        <title>Genomic Encyclopedia of Archaeal and Bacterial Type Strains, Phase II (KMG-II): from individual species to whole genera.</title>
        <authorList>
            <person name="Goeker M."/>
        </authorList>
    </citation>
    <scope>NUCLEOTIDE SEQUENCE [LARGE SCALE GENOMIC DNA]</scope>
    <source>
        <strain evidence="7 8">DSM 46842</strain>
    </source>
</reference>
<dbReference type="InterPro" id="IPR049062">
    <property type="entry name" value="NAD_Glu_DH_ACT2"/>
</dbReference>
<dbReference type="PIRSF" id="PIRSF036761">
    <property type="entry name" value="GDH_Mll4104"/>
    <property type="match status" value="1"/>
</dbReference>
<evidence type="ECO:0000313" key="8">
    <source>
        <dbReference type="Proteomes" id="UP000322499"/>
    </source>
</evidence>
<evidence type="ECO:0000259" key="3">
    <source>
        <dbReference type="Pfam" id="PF21074"/>
    </source>
</evidence>
<accession>A0A5S5CWF8</accession>
<dbReference type="Pfam" id="PF21078">
    <property type="entry name" value="GDH_HM3"/>
    <property type="match status" value="1"/>
</dbReference>
<feature type="domain" description="NAD-glutamate dehydrogenase ACT2" evidence="5">
    <location>
        <begin position="448"/>
        <end position="542"/>
    </location>
</feature>
<dbReference type="InterPro" id="IPR049058">
    <property type="entry name" value="NAD_Glu_DH_HM2"/>
</dbReference>
<protein>
    <submittedName>
        <fullName evidence="7">Glutamate dehydrogenase</fullName>
    </submittedName>
</protein>
<dbReference type="EMBL" id="VNHW01000005">
    <property type="protein sequence ID" value="TYP88130.1"/>
    <property type="molecule type" value="Genomic_DNA"/>
</dbReference>
<proteinExistence type="predicted"/>
<name>A0A5S5CWF8_9ACTN</name>
<dbReference type="GO" id="GO:0004069">
    <property type="term" value="F:L-aspartate:2-oxoglutarate aminotransferase activity"/>
    <property type="evidence" value="ECO:0007669"/>
    <property type="project" value="InterPro"/>
</dbReference>
<evidence type="ECO:0000313" key="7">
    <source>
        <dbReference type="EMBL" id="TYP88130.1"/>
    </source>
</evidence>
<feature type="domain" description="NAD-glutamate dehydrogenase N-terminal ACT1" evidence="4">
    <location>
        <begin position="72"/>
        <end position="213"/>
    </location>
</feature>
<dbReference type="InterPro" id="IPR028971">
    <property type="entry name" value="NAD-GDH_cat"/>
</dbReference>
<evidence type="ECO:0000256" key="1">
    <source>
        <dbReference type="SAM" id="MobiDB-lite"/>
    </source>
</evidence>
<dbReference type="SUPFAM" id="SSF51735">
    <property type="entry name" value="NAD(P)-binding Rossmann-fold domains"/>
    <property type="match status" value="1"/>
</dbReference>
<dbReference type="Pfam" id="PF21076">
    <property type="entry name" value="GDH_ACT2"/>
    <property type="match status" value="1"/>
</dbReference>
<feature type="domain" description="NAD-glutamate dehydrogenase catalytic" evidence="2">
    <location>
        <begin position="772"/>
        <end position="1266"/>
    </location>
</feature>
<dbReference type="Pfam" id="PF21075">
    <property type="entry name" value="GDH_ACT1"/>
    <property type="match status" value="1"/>
</dbReference>
<dbReference type="PANTHER" id="PTHR43403">
    <property type="entry name" value="NAD-SPECIFIC GLUTAMATE DEHYDROGENASE"/>
    <property type="match status" value="1"/>
</dbReference>
<dbReference type="InterPro" id="IPR007780">
    <property type="entry name" value="NAD_Glu_DH_bac"/>
</dbReference>
<dbReference type="Pfam" id="PF21074">
    <property type="entry name" value="GDH_C"/>
    <property type="match status" value="1"/>
</dbReference>
<dbReference type="RefSeq" id="WP_166533040.1">
    <property type="nucleotide sequence ID" value="NZ_VNHW01000005.1"/>
</dbReference>
<dbReference type="GO" id="GO:0004352">
    <property type="term" value="F:glutamate dehydrogenase (NAD+) activity"/>
    <property type="evidence" value="ECO:0007669"/>
    <property type="project" value="InterPro"/>
</dbReference>
<dbReference type="InterPro" id="IPR049059">
    <property type="entry name" value="NAD_Glu_DH_HM1"/>
</dbReference>
<sequence>MASDTGVVPEAPSRDQDGGPAAGGLAGLAALEAGRDEKKRILREAAATAAAEAEQGAVALPPGCEPEELPSFLRRYYWSEPADEVLSADPADLAALALGHLRLAEVRLPGAATVDVQWLPGGPGGRTVVRLVTDDMPYLVDSVTAEVVRQGVGLAHIVHPIVVVRRDPSGRITAFYDAATATGCGTDALAESWMAVVLDRSLDEESAADLVAGLRTVLDDVRAVDEDEDRMRSRMLDLATELDELAAAGTAAPGPDGDPADDPAEAAALLRWLAEGNFVLLGARDVEVARDGEDAARPVPGTGLGVLRSDADMTRTAKVPPEAAGLTGRHLLTVTKADSRSSVHRRAWLDLVAVTLPGSAGAVTRRRRFVGLFPSTAYGTSVLDVPLVRRRVEEVVRRSGVPADSHTGKQLLEVLETYPRDELMQVGADELLPVAMAVLQLQERRQTRLFLRQDATGRFWSALVYLPRDRYTTEVRVAMQQLLLERLGGSGVEFTARSTESVLARLHFVVRLPVGRTGATQPVDVDVEALQAELAAAARSWTDDLAEALAERYPAEAETVFARVADAFPAAYQEDFPATRAVEDLARLDGLAPGDLGLRLWTPAGAAPGERRLSVYRVGERLLLSQILPVLQHMGVEVVDERPYEIDRIGAPPTWIYDFGVAVPPVDLPLLRSLPERFTEAVAAVWRGEAEDDGLGALVMLAGLNWRQVTVVRAYVQWLRQAGLPFSQAYVERTLAAHPGVVARMVALFETRFSPGRSGREARQAELVEALRGAIGEVASLDADRVLSSLLAAVVATQRTTYYAMSSPARPALALKLDPSGVPDLPEPRPAHEVWVSSPRVMGVHLRFGKVARGGLRWSDRHEDLRTEILGLVKAQMVKNTVIVPTGAKGGFVVKNPPPDGASRDEVVAEGQACYRIFVGALLSLTDNLVDGAVVPPEKVVRHDGDDSYLVVAADKGTATFSDLANSVALERGYWLGDAFASGGSVGYDHKAMGITARGAWESVTRHFRELDLDVQSQDFTVVGVGDMSGDVFGNGMLLSEHIRLVAAFDHRHVFVDPAPDAARSFTERQRLFELPRSSWADYDPALISAGGGVWPRTAKSVPVSEEMRAALGLPGDVPALTPVELIRAILLAPVDLLFNGGIGTYVKAATESHLEVGDKANDAVRVDGGQLRVRVVGEGGNLGLTQRGRVEYALAGGRVNNDAIDNSAGVDTSDHEVNIKIALNRVVDEGRIDPEGRAALLGEMTDDVAVAVLAHNHAQNATLAVETASARGLLDAHERFIRSLERSGRLNRAVEFLPDGRGLAERRRDGQALTGPELSVLLAYAKLQTGDAVVASSLPDDPALEELLVGYFPAPLRERFPAAVTDHPLRREIIATVLTNRAVNVAGITGLFRLAEETGVPLHTVVRAHAVARAVFGVDRMWDAVRPLDNRVASAAQVEARTEATRLAERATRWLLRQPDLTAENPPPLAAVTVRFAAAVAEVQAGLPGWLLGSEAAGYAERAERLQEAGLPAELAARVAAAPLVPAALDLAVVAERTGAPVALAGQVLQRLADRLGLVALRELVTALPRDRRWPSMARASLRDDLAMEQSSLTEDVLSLRTAENEPPDELVTRWEEGWDAAQRRAAAQLADITSGDRQELAELLVAVRTLRGLRRRRQARRLPRPEEKQPG</sequence>
<dbReference type="Pfam" id="PF05088">
    <property type="entry name" value="Bac_GDH_CD"/>
    <property type="match status" value="1"/>
</dbReference>
<feature type="domain" description="NAD-glutamate dehydrogenase ACT3" evidence="6">
    <location>
        <begin position="595"/>
        <end position="664"/>
    </location>
</feature>
<dbReference type="PANTHER" id="PTHR43403:SF1">
    <property type="entry name" value="NAD-SPECIFIC GLUTAMATE DEHYDROGENASE"/>
    <property type="match status" value="1"/>
</dbReference>
<evidence type="ECO:0000259" key="2">
    <source>
        <dbReference type="Pfam" id="PF05088"/>
    </source>
</evidence>
<dbReference type="SUPFAM" id="SSF53223">
    <property type="entry name" value="Aminoacid dehydrogenase-like, N-terminal domain"/>
    <property type="match status" value="1"/>
</dbReference>
<feature type="domain" description="NAD-specific glutamate dehydrogenase C-terminal" evidence="3">
    <location>
        <begin position="1311"/>
        <end position="1653"/>
    </location>
</feature>
<dbReference type="Proteomes" id="UP000322499">
    <property type="component" value="Unassembled WGS sequence"/>
</dbReference>
<evidence type="ECO:0000259" key="5">
    <source>
        <dbReference type="Pfam" id="PF21076"/>
    </source>
</evidence>
<dbReference type="InterPro" id="IPR036291">
    <property type="entry name" value="NAD(P)-bd_dom_sf"/>
</dbReference>
<dbReference type="Pfam" id="PF21079">
    <property type="entry name" value="GDH_HM2"/>
    <property type="match status" value="1"/>
</dbReference>
<dbReference type="InterPro" id="IPR049056">
    <property type="entry name" value="NAD_Glu_DH_HM3"/>
</dbReference>
<dbReference type="GO" id="GO:0006538">
    <property type="term" value="P:L-glutamate catabolic process"/>
    <property type="evidence" value="ECO:0007669"/>
    <property type="project" value="InterPro"/>
</dbReference>
<keyword evidence="8" id="KW-1185">Reference proteome</keyword>
<comment type="caution">
    <text evidence="7">The sequence shown here is derived from an EMBL/GenBank/DDBJ whole genome shotgun (WGS) entry which is preliminary data.</text>
</comment>
<organism evidence="7 8">
    <name type="scientific">Blastococcus xanthinilyticus</name>
    <dbReference type="NCBI Taxonomy" id="1564164"/>
    <lineage>
        <taxon>Bacteria</taxon>
        <taxon>Bacillati</taxon>
        <taxon>Actinomycetota</taxon>
        <taxon>Actinomycetes</taxon>
        <taxon>Geodermatophilales</taxon>
        <taxon>Geodermatophilaceae</taxon>
        <taxon>Blastococcus</taxon>
    </lineage>
</organism>
<dbReference type="InterPro" id="IPR049064">
    <property type="entry name" value="NAD_Glu_DH_ACT3"/>
</dbReference>
<evidence type="ECO:0000259" key="4">
    <source>
        <dbReference type="Pfam" id="PF21075"/>
    </source>
</evidence>
<dbReference type="Pfam" id="PF21077">
    <property type="entry name" value="GDH_ACT3"/>
    <property type="match status" value="1"/>
</dbReference>
<dbReference type="InterPro" id="IPR048381">
    <property type="entry name" value="GDH_C"/>
</dbReference>
<feature type="region of interest" description="Disordered" evidence="1">
    <location>
        <begin position="1"/>
        <end position="26"/>
    </location>
</feature>